<dbReference type="EMBL" id="KN817527">
    <property type="protein sequence ID" value="KJA26708.1"/>
    <property type="molecule type" value="Genomic_DNA"/>
</dbReference>
<protein>
    <recommendedName>
        <fullName evidence="3">F-box domain-containing protein</fullName>
    </recommendedName>
</protein>
<organism evidence="1 2">
    <name type="scientific">Hypholoma sublateritium (strain FD-334 SS-4)</name>
    <dbReference type="NCBI Taxonomy" id="945553"/>
    <lineage>
        <taxon>Eukaryota</taxon>
        <taxon>Fungi</taxon>
        <taxon>Dikarya</taxon>
        <taxon>Basidiomycota</taxon>
        <taxon>Agaricomycotina</taxon>
        <taxon>Agaricomycetes</taxon>
        <taxon>Agaricomycetidae</taxon>
        <taxon>Agaricales</taxon>
        <taxon>Agaricineae</taxon>
        <taxon>Strophariaceae</taxon>
        <taxon>Hypholoma</taxon>
    </lineage>
</organism>
<proteinExistence type="predicted"/>
<dbReference type="Proteomes" id="UP000054270">
    <property type="component" value="Unassembled WGS sequence"/>
</dbReference>
<sequence>MSRLPGDSAIQRLDFDLLWCIVEMNANMFDDDKRALETTLATSRVCCTWRTSILNMPSIWARLIDLDHLHWRTVDFRHEIIRRSGTALLWVKANGCVGHHLNDPIRCAKYVLSTIGENWGQIQRLEAEITIDYVDSTDWEPLNLAAPHLESLNLTRPMRDFSDFLGRNLSLFGGNAMMLHTMVLNAVFTISETLGVLMATKNLVSLTLGQTVADRTTSPLPRVPLPKLAQLAITVFDNPFPGALLLYCMRIPSACLVSFSAMSIHT</sequence>
<evidence type="ECO:0008006" key="3">
    <source>
        <dbReference type="Google" id="ProtNLM"/>
    </source>
</evidence>
<keyword evidence="2" id="KW-1185">Reference proteome</keyword>
<reference evidence="2" key="1">
    <citation type="submission" date="2014-04" db="EMBL/GenBank/DDBJ databases">
        <title>Evolutionary Origins and Diversification of the Mycorrhizal Mutualists.</title>
        <authorList>
            <consortium name="DOE Joint Genome Institute"/>
            <consortium name="Mycorrhizal Genomics Consortium"/>
            <person name="Kohler A."/>
            <person name="Kuo A."/>
            <person name="Nagy L.G."/>
            <person name="Floudas D."/>
            <person name="Copeland A."/>
            <person name="Barry K.W."/>
            <person name="Cichocki N."/>
            <person name="Veneault-Fourrey C."/>
            <person name="LaButti K."/>
            <person name="Lindquist E.A."/>
            <person name="Lipzen A."/>
            <person name="Lundell T."/>
            <person name="Morin E."/>
            <person name="Murat C."/>
            <person name="Riley R."/>
            <person name="Ohm R."/>
            <person name="Sun H."/>
            <person name="Tunlid A."/>
            <person name="Henrissat B."/>
            <person name="Grigoriev I.V."/>
            <person name="Hibbett D.S."/>
            <person name="Martin F."/>
        </authorList>
    </citation>
    <scope>NUCLEOTIDE SEQUENCE [LARGE SCALE GENOMIC DNA]</scope>
    <source>
        <strain evidence="2">FD-334 SS-4</strain>
    </source>
</reference>
<evidence type="ECO:0000313" key="2">
    <source>
        <dbReference type="Proteomes" id="UP000054270"/>
    </source>
</evidence>
<dbReference type="AlphaFoldDB" id="A0A0D2MRX0"/>
<dbReference type="OrthoDB" id="2934649at2759"/>
<name>A0A0D2MRX0_HYPSF</name>
<evidence type="ECO:0000313" key="1">
    <source>
        <dbReference type="EMBL" id="KJA26708.1"/>
    </source>
</evidence>
<gene>
    <name evidence="1" type="ORF">HYPSUDRAFT_198956</name>
</gene>
<accession>A0A0D2MRX0</accession>